<feature type="binding site" evidence="4">
    <location>
        <position position="142"/>
    </location>
    <ligand>
        <name>S-adenosyl-L-methionine</name>
        <dbReference type="ChEBI" id="CHEBI:59789"/>
    </ligand>
</feature>
<dbReference type="PANTHER" id="PTHR18895">
    <property type="entry name" value="HEMK METHYLTRANSFERASE"/>
    <property type="match status" value="1"/>
</dbReference>
<keyword evidence="3 4" id="KW-0949">S-adenosyl-L-methionine</keyword>
<dbReference type="NCBIfam" id="TIGR03534">
    <property type="entry name" value="RF_mod_PrmC"/>
    <property type="match status" value="1"/>
</dbReference>
<comment type="catalytic activity">
    <reaction evidence="4">
        <text>L-glutaminyl-[peptide chain release factor] + S-adenosyl-L-methionine = N(5)-methyl-L-glutaminyl-[peptide chain release factor] + S-adenosyl-L-homocysteine + H(+)</text>
        <dbReference type="Rhea" id="RHEA:42896"/>
        <dbReference type="Rhea" id="RHEA-COMP:10271"/>
        <dbReference type="Rhea" id="RHEA-COMP:10272"/>
        <dbReference type="ChEBI" id="CHEBI:15378"/>
        <dbReference type="ChEBI" id="CHEBI:30011"/>
        <dbReference type="ChEBI" id="CHEBI:57856"/>
        <dbReference type="ChEBI" id="CHEBI:59789"/>
        <dbReference type="ChEBI" id="CHEBI:61891"/>
        <dbReference type="EC" id="2.1.1.297"/>
    </reaction>
</comment>
<comment type="similarity">
    <text evidence="4">Belongs to the protein N5-glutamine methyltransferase family. PrmC subfamily.</text>
</comment>
<keyword evidence="8" id="KW-1185">Reference proteome</keyword>
<feature type="domain" description="Methyltransferase" evidence="5">
    <location>
        <begin position="114"/>
        <end position="195"/>
    </location>
</feature>
<evidence type="ECO:0000313" key="7">
    <source>
        <dbReference type="EMBL" id="KIM00281.1"/>
    </source>
</evidence>
<dbReference type="InterPro" id="IPR025714">
    <property type="entry name" value="Methyltranfer_dom"/>
</dbReference>
<dbReference type="NCBIfam" id="TIGR00536">
    <property type="entry name" value="hemK_fam"/>
    <property type="match status" value="1"/>
</dbReference>
<dbReference type="Pfam" id="PF17827">
    <property type="entry name" value="PrmC_N"/>
    <property type="match status" value="1"/>
</dbReference>
<feature type="binding site" evidence="4">
    <location>
        <position position="171"/>
    </location>
    <ligand>
        <name>S-adenosyl-L-methionine</name>
        <dbReference type="ChEBI" id="CHEBI:59789"/>
    </ligand>
</feature>
<dbReference type="CDD" id="cd02440">
    <property type="entry name" value="AdoMet_MTases"/>
    <property type="match status" value="1"/>
</dbReference>
<dbReference type="InterPro" id="IPR050320">
    <property type="entry name" value="N5-glutamine_MTase"/>
</dbReference>
<dbReference type="InterPro" id="IPR002052">
    <property type="entry name" value="DNA_methylase_N6_adenine_CS"/>
</dbReference>
<dbReference type="InterPro" id="IPR004556">
    <property type="entry name" value="HemK-like"/>
</dbReference>
<dbReference type="GO" id="GO:0003676">
    <property type="term" value="F:nucleic acid binding"/>
    <property type="evidence" value="ECO:0007669"/>
    <property type="project" value="InterPro"/>
</dbReference>
<proteinExistence type="inferred from homology"/>
<evidence type="ECO:0000256" key="2">
    <source>
        <dbReference type="ARBA" id="ARBA00022679"/>
    </source>
</evidence>
<accession>A0A0C2Z052</accession>
<dbReference type="Gene3D" id="1.10.8.10">
    <property type="entry name" value="DNA helicase RuvA subunit, C-terminal domain"/>
    <property type="match status" value="1"/>
</dbReference>
<dbReference type="EMBL" id="JXSL01000020">
    <property type="protein sequence ID" value="KIM00281.1"/>
    <property type="molecule type" value="Genomic_DNA"/>
</dbReference>
<feature type="binding site" evidence="4">
    <location>
        <begin position="185"/>
        <end position="188"/>
    </location>
    <ligand>
        <name>substrate</name>
    </ligand>
</feature>
<gene>
    <name evidence="4" type="primary">prmC</name>
    <name evidence="7" type="ORF">CCC_03069</name>
</gene>
<dbReference type="STRING" id="272627.CCC_03069"/>
<keyword evidence="1 4" id="KW-0489">Methyltransferase</keyword>
<organism evidence="7 8">
    <name type="scientific">Paramagnetospirillum magnetotacticum MS-1</name>
    <dbReference type="NCBI Taxonomy" id="272627"/>
    <lineage>
        <taxon>Bacteria</taxon>
        <taxon>Pseudomonadati</taxon>
        <taxon>Pseudomonadota</taxon>
        <taxon>Alphaproteobacteria</taxon>
        <taxon>Rhodospirillales</taxon>
        <taxon>Magnetospirillaceae</taxon>
        <taxon>Paramagnetospirillum</taxon>
    </lineage>
</organism>
<dbReference type="Gene3D" id="3.40.50.150">
    <property type="entry name" value="Vaccinia Virus protein VP39"/>
    <property type="match status" value="1"/>
</dbReference>
<dbReference type="HAMAP" id="MF_02126">
    <property type="entry name" value="RF_methyltr_PrmC"/>
    <property type="match status" value="1"/>
</dbReference>
<dbReference type="Pfam" id="PF13847">
    <property type="entry name" value="Methyltransf_31"/>
    <property type="match status" value="1"/>
</dbReference>
<dbReference type="PROSITE" id="PS00092">
    <property type="entry name" value="N6_MTASE"/>
    <property type="match status" value="1"/>
</dbReference>
<comment type="caution">
    <text evidence="7">The sequence shown here is derived from an EMBL/GenBank/DDBJ whole genome shotgun (WGS) entry which is preliminary data.</text>
</comment>
<dbReference type="AlphaFoldDB" id="A0A0C2Z052"/>
<dbReference type="SUPFAM" id="SSF53335">
    <property type="entry name" value="S-adenosyl-L-methionine-dependent methyltransferases"/>
    <property type="match status" value="1"/>
</dbReference>
<reference evidence="7 8" key="1">
    <citation type="submission" date="2015-01" db="EMBL/GenBank/DDBJ databases">
        <title>Genome Sequence of Magnetospirillum magnetotacticum Strain MS-1.</title>
        <authorList>
            <person name="Marinov G.K."/>
            <person name="Smalley M.D."/>
            <person name="DeSalvo G."/>
        </authorList>
    </citation>
    <scope>NUCLEOTIDE SEQUENCE [LARGE SCALE GENOMIC DNA]</scope>
    <source>
        <strain evidence="7 8">MS-1</strain>
    </source>
</reference>
<dbReference type="GO" id="GO:0032259">
    <property type="term" value="P:methylation"/>
    <property type="evidence" value="ECO:0007669"/>
    <property type="project" value="UniProtKB-KW"/>
</dbReference>
<evidence type="ECO:0000256" key="4">
    <source>
        <dbReference type="HAMAP-Rule" id="MF_02126"/>
    </source>
</evidence>
<dbReference type="GO" id="GO:0102559">
    <property type="term" value="F:peptide chain release factor N(5)-glutamine methyltransferase activity"/>
    <property type="evidence" value="ECO:0007669"/>
    <property type="project" value="UniProtKB-EC"/>
</dbReference>
<evidence type="ECO:0000313" key="8">
    <source>
        <dbReference type="Proteomes" id="UP000031971"/>
    </source>
</evidence>
<dbReference type="PANTHER" id="PTHR18895:SF74">
    <property type="entry name" value="MTRF1L RELEASE FACTOR GLUTAMINE METHYLTRANSFERASE"/>
    <property type="match status" value="1"/>
</dbReference>
<comment type="function">
    <text evidence="4">Methylates the class 1 translation termination release factors RF1/PrfA and RF2/PrfB on the glutamine residue of the universally conserved GGQ motif.</text>
</comment>
<evidence type="ECO:0000259" key="5">
    <source>
        <dbReference type="Pfam" id="PF13847"/>
    </source>
</evidence>
<name>A0A0C2Z052_PARME</name>
<protein>
    <recommendedName>
        <fullName evidence="4">Release factor glutamine methyltransferase</fullName>
        <shortName evidence="4">RF MTase</shortName>
        <ecNumber evidence="4">2.1.1.297</ecNumber>
    </recommendedName>
    <alternativeName>
        <fullName evidence="4">N5-glutamine methyltransferase PrmC</fullName>
    </alternativeName>
    <alternativeName>
        <fullName evidence="4">Protein-(glutamine-N5) MTase PrmC</fullName>
    </alternativeName>
    <alternativeName>
        <fullName evidence="4">Protein-glutamine N-methyltransferase PrmC</fullName>
    </alternativeName>
</protein>
<dbReference type="InterPro" id="IPR029063">
    <property type="entry name" value="SAM-dependent_MTases_sf"/>
</dbReference>
<evidence type="ECO:0000259" key="6">
    <source>
        <dbReference type="Pfam" id="PF17827"/>
    </source>
</evidence>
<sequence length="280" mass="29516">MGQAINAAAERLAEAGIDTAHFDSRLMAAEVLGVEMRRLPASHHAELSPEDAARLAAMLDRRAAREPMSHILGRRGFWTHDFLVTKDTLDPRPDTETLIEAVLGALDDRGRPLRLVDFGTGTGCILLTLLSELGHATGLGIDASEAALAVAGDNAERLGLASRAQFRLGDWGWGLDGVFDIIVSNPPYIPDGDIDGLEPEVSRYEPRSALAGGADGLDCYRALIPHMARLLVPGGLAALEVGAGQASDVAAMLAAAGLPGAGFRCDLGGIERCVIVQRLK</sequence>
<dbReference type="InterPro" id="IPR040758">
    <property type="entry name" value="PrmC_N"/>
</dbReference>
<dbReference type="InterPro" id="IPR019874">
    <property type="entry name" value="RF_methyltr_PrmC"/>
</dbReference>
<keyword evidence="2 4" id="KW-0808">Transferase</keyword>
<feature type="binding site" evidence="4">
    <location>
        <position position="185"/>
    </location>
    <ligand>
        <name>S-adenosyl-L-methionine</name>
        <dbReference type="ChEBI" id="CHEBI:59789"/>
    </ligand>
</feature>
<dbReference type="Proteomes" id="UP000031971">
    <property type="component" value="Unassembled WGS sequence"/>
</dbReference>
<evidence type="ECO:0000256" key="1">
    <source>
        <dbReference type="ARBA" id="ARBA00022603"/>
    </source>
</evidence>
<evidence type="ECO:0000256" key="3">
    <source>
        <dbReference type="ARBA" id="ARBA00022691"/>
    </source>
</evidence>
<feature type="binding site" evidence="4">
    <location>
        <begin position="119"/>
        <end position="123"/>
    </location>
    <ligand>
        <name>S-adenosyl-L-methionine</name>
        <dbReference type="ChEBI" id="CHEBI:59789"/>
    </ligand>
</feature>
<dbReference type="EC" id="2.1.1.297" evidence="4"/>
<feature type="domain" description="Release factor glutamine methyltransferase N-terminal" evidence="6">
    <location>
        <begin position="3"/>
        <end position="73"/>
    </location>
</feature>